<proteinExistence type="predicted"/>
<organismHost>
    <name type="scientific">Gallus gallus</name>
    <name type="common">Chicken</name>
    <dbReference type="NCBI Taxonomy" id="9031"/>
</organismHost>
<evidence type="ECO:0000313" key="2">
    <source>
        <dbReference type="EMBL" id="QED22682.1"/>
    </source>
</evidence>
<organismHost>
    <name type="scientific">Sus scrofa</name>
    <name type="common">Pig</name>
    <dbReference type="NCBI Taxonomy" id="9823"/>
</organismHost>
<organismHost>
    <name type="scientific">Callithrix</name>
    <dbReference type="NCBI Taxonomy" id="9481"/>
</organismHost>
<evidence type="ECO:0000256" key="1">
    <source>
        <dbReference type="SAM" id="MobiDB-lite"/>
    </source>
</evidence>
<accession>A0A5B8XBM3</accession>
<organismHost>
    <name type="scientific">Chlorocebus aethiops</name>
    <name type="common">Green monkey</name>
    <name type="synonym">Cercopithecus aethiops</name>
    <dbReference type="NCBI Taxonomy" id="9534"/>
</organismHost>
<organismHost>
    <name type="scientific">Homo sapiens</name>
    <name type="common">Human</name>
    <dbReference type="NCBI Taxonomy" id="9606"/>
</organismHost>
<organismHost>
    <name type="scientific">Saimiri</name>
    <name type="common">squirrel monkeys</name>
    <dbReference type="NCBI Taxonomy" id="9520"/>
</organismHost>
<name>A0A5B8XBM3_HEV</name>
<organismHost>
    <name type="scientific">Macaca</name>
    <name type="common">macaques</name>
    <dbReference type="NCBI Taxonomy" id="9539"/>
</organismHost>
<organismHost>
    <name type="scientific">Mus musculus</name>
    <name type="common">Mouse</name>
    <dbReference type="NCBI Taxonomy" id="10090"/>
</organismHost>
<reference evidence="2" key="1">
    <citation type="journal article" date="2019" name="Arch. Virol.">
        <title>Genomic and spatial variability of a European common vole hepevirus.</title>
        <authorList>
            <person name="Ryll R."/>
            <person name="Heckel G."/>
            <person name="Corman V.M."/>
            <person name="Drexler J.F."/>
            <person name="Ulrich R.G."/>
        </authorList>
    </citation>
    <scope>NUCLEOTIDE SEQUENCE</scope>
    <source>
        <strain evidence="2">Common vole/KS_10_1641/GER/2009</strain>
    </source>
</reference>
<dbReference type="EMBL" id="MK192405">
    <property type="protein sequence ID" value="QED22682.1"/>
    <property type="molecule type" value="Genomic_RNA"/>
</dbReference>
<organismHost>
    <name type="scientific">Pan troglodytes</name>
    <name type="common">Chimpanzee</name>
    <dbReference type="NCBI Taxonomy" id="9598"/>
</organismHost>
<organismHost>
    <name type="scientific">Bandicota bengalensis</name>
    <name type="common">lesser bandicoot rat</name>
    <dbReference type="NCBI Taxonomy" id="69079"/>
</organismHost>
<organism evidence="2">
    <name type="scientific">Hepatitis E virus</name>
    <name type="common">HEV</name>
    <dbReference type="NCBI Taxonomy" id="1678143"/>
    <lineage>
        <taxon>Viruses</taxon>
        <taxon>Riboviria</taxon>
        <taxon>Orthornavirae</taxon>
        <taxon>Kitrinoviricota</taxon>
        <taxon>Alsuviricetes</taxon>
        <taxon>Hepelivirales</taxon>
        <taxon>Hepeviridae</taxon>
        <taxon>Orthohepevirinae</taxon>
        <taxon>Paslahepevirus</taxon>
    </lineage>
</organism>
<protein>
    <submittedName>
        <fullName evidence="2">Phosphoprotein</fullName>
    </submittedName>
</protein>
<feature type="region of interest" description="Disordered" evidence="1">
    <location>
        <begin position="37"/>
        <end position="64"/>
    </location>
</feature>
<sequence>MGPGHQCVHNAYLFLVAVLPHVPSPPGIWSSSWVRGREGPSLAWRPPSHSIRPPTPDPRGSSPYILQQIPFSPTLIESPPRSQMVHAVDQPSGVTGLTVPTVACQPGPVLGLVPQLGQRR</sequence>
<organismHost>
    <name type="scientific">Cercopithecus hamlyni</name>
    <name type="common">Owl-faced monkey</name>
    <name type="synonym">Hamlyn's monkey</name>
    <dbReference type="NCBI Taxonomy" id="9536"/>
</organismHost>